<name>A5B8I3_VITVI</name>
<proteinExistence type="predicted"/>
<organism evidence="2">
    <name type="scientific">Vitis vinifera</name>
    <name type="common">Grape</name>
    <dbReference type="NCBI Taxonomy" id="29760"/>
    <lineage>
        <taxon>Eukaryota</taxon>
        <taxon>Viridiplantae</taxon>
        <taxon>Streptophyta</taxon>
        <taxon>Embryophyta</taxon>
        <taxon>Tracheophyta</taxon>
        <taxon>Spermatophyta</taxon>
        <taxon>Magnoliopsida</taxon>
        <taxon>eudicotyledons</taxon>
        <taxon>Gunneridae</taxon>
        <taxon>Pentapetalae</taxon>
        <taxon>rosids</taxon>
        <taxon>Vitales</taxon>
        <taxon>Vitaceae</taxon>
        <taxon>Viteae</taxon>
        <taxon>Vitis</taxon>
    </lineage>
</organism>
<evidence type="ECO:0000313" key="2">
    <source>
        <dbReference type="EMBL" id="CAN80897.1"/>
    </source>
</evidence>
<dbReference type="AlphaFoldDB" id="A5B8I3"/>
<sequence>MRFAGHSLALLHIFNSLPSASSKPSSHHRWRTSHAWDHEEFLSLMISEDVQGPGFRHFFLVSRFGVIAPTDTGVDMDLGAREIVDWNGACSLGHLGYRFRLHPVALSLLTNPKWWFGNGLMMKGATSMGEINGEDGYVKI</sequence>
<reference evidence="2" key="1">
    <citation type="journal article" date="2007" name="PLoS ONE">
        <title>The first genome sequence of an elite grapevine cultivar (Pinot noir Vitis vinifera L.): coping with a highly heterozygous genome.</title>
        <authorList>
            <person name="Velasco R."/>
            <person name="Zharkikh A."/>
            <person name="Troggio M."/>
            <person name="Cartwright D.A."/>
            <person name="Cestaro A."/>
            <person name="Pruss D."/>
            <person name="Pindo M."/>
            <person name="FitzGerald L.M."/>
            <person name="Vezzulli S."/>
            <person name="Reid J."/>
            <person name="Malacarne G."/>
            <person name="Iliev D."/>
            <person name="Coppola G."/>
            <person name="Wardell B."/>
            <person name="Micheletti D."/>
            <person name="Macalma T."/>
            <person name="Facci M."/>
            <person name="Mitchell J.T."/>
            <person name="Perazzolli M."/>
            <person name="Eldredge G."/>
            <person name="Gatto P."/>
            <person name="Oyzerski R."/>
            <person name="Moretto M."/>
            <person name="Gutin N."/>
            <person name="Stefanini M."/>
            <person name="Chen Y."/>
            <person name="Segala C."/>
            <person name="Davenport C."/>
            <person name="Dematte L."/>
            <person name="Mraz A."/>
            <person name="Battilana J."/>
            <person name="Stormo K."/>
            <person name="Costa F."/>
            <person name="Tao Q."/>
            <person name="Si-Ammour A."/>
            <person name="Harkins T."/>
            <person name="Lackey A."/>
            <person name="Perbost C."/>
            <person name="Taillon B."/>
            <person name="Stella A."/>
            <person name="Solovyev V."/>
            <person name="Fawcett J.A."/>
            <person name="Sterck L."/>
            <person name="Vandepoele K."/>
            <person name="Grando S.M."/>
            <person name="Toppo S."/>
            <person name="Moser C."/>
            <person name="Lanchbury J."/>
            <person name="Bogden R."/>
            <person name="Skolnick M."/>
            <person name="Sgaramella V."/>
            <person name="Bhatnagar S.K."/>
            <person name="Fontana P."/>
            <person name="Gutin A."/>
            <person name="Van de Peer Y."/>
            <person name="Salamini F."/>
            <person name="Viola R."/>
        </authorList>
    </citation>
    <scope>NUCLEOTIDE SEQUENCE</scope>
</reference>
<feature type="signal peptide" evidence="1">
    <location>
        <begin position="1"/>
        <end position="22"/>
    </location>
</feature>
<evidence type="ECO:0000256" key="1">
    <source>
        <dbReference type="SAM" id="SignalP"/>
    </source>
</evidence>
<keyword evidence="1" id="KW-0732">Signal</keyword>
<gene>
    <name evidence="2" type="ORF">VITISV_029429</name>
</gene>
<dbReference type="EMBL" id="AM450379">
    <property type="protein sequence ID" value="CAN80897.1"/>
    <property type="molecule type" value="Genomic_DNA"/>
</dbReference>
<feature type="chain" id="PRO_5002679679" evidence="1">
    <location>
        <begin position="23"/>
        <end position="140"/>
    </location>
</feature>
<accession>A5B8I3</accession>
<protein>
    <submittedName>
        <fullName evidence="2">Uncharacterized protein</fullName>
    </submittedName>
</protein>